<keyword evidence="2" id="KW-1133">Transmembrane helix</keyword>
<evidence type="ECO:0000256" key="1">
    <source>
        <dbReference type="SAM" id="MobiDB-lite"/>
    </source>
</evidence>
<proteinExistence type="predicted"/>
<accession>A0ABZ1B120</accession>
<gene>
    <name evidence="3" type="ORF">U6N30_30385</name>
</gene>
<evidence type="ECO:0000313" key="3">
    <source>
        <dbReference type="EMBL" id="WRL63876.1"/>
    </source>
</evidence>
<keyword evidence="2" id="KW-0472">Membrane</keyword>
<keyword evidence="4" id="KW-1185">Reference proteome</keyword>
<dbReference type="Proteomes" id="UP001324287">
    <property type="component" value="Chromosome"/>
</dbReference>
<feature type="compositionally biased region" description="Low complexity" evidence="1">
    <location>
        <begin position="26"/>
        <end position="38"/>
    </location>
</feature>
<feature type="transmembrane region" description="Helical" evidence="2">
    <location>
        <begin position="53"/>
        <end position="72"/>
    </location>
</feature>
<sequence length="142" mass="13983">MSHPLSEPAESAPAGGSGDRPPPAAAPAGFQPGTAATGHPDRGRRPGFLRASAWLWVGSSAAGALGLAAAFVNYDAVRGRVTDAALAADPALDAGVLDTGVTATLSAILGGTGVLIVVAVLSLVLVLRRTPACAGFSRSRAC</sequence>
<feature type="region of interest" description="Disordered" evidence="1">
    <location>
        <begin position="1"/>
        <end position="44"/>
    </location>
</feature>
<dbReference type="EMBL" id="CP141261">
    <property type="protein sequence ID" value="WRL63876.1"/>
    <property type="molecule type" value="Genomic_DNA"/>
</dbReference>
<feature type="transmembrane region" description="Helical" evidence="2">
    <location>
        <begin position="105"/>
        <end position="127"/>
    </location>
</feature>
<name>A0ABZ1B120_9ACTN</name>
<reference evidence="3 4" key="1">
    <citation type="submission" date="2023-12" db="EMBL/GenBank/DDBJ databases">
        <title>Blastococcus brunescens sp. nov., an actonobacterium isolated from sandstone collected in sahara desert.</title>
        <authorList>
            <person name="Gtari M."/>
            <person name="Ghodhbane F."/>
        </authorList>
    </citation>
    <scope>NUCLEOTIDE SEQUENCE [LARGE SCALE GENOMIC DNA]</scope>
    <source>
        <strain evidence="3 4">BMG 8361</strain>
    </source>
</reference>
<evidence type="ECO:0000256" key="2">
    <source>
        <dbReference type="SAM" id="Phobius"/>
    </source>
</evidence>
<protein>
    <submittedName>
        <fullName evidence="3">Uncharacterized protein</fullName>
    </submittedName>
</protein>
<evidence type="ECO:0000313" key="4">
    <source>
        <dbReference type="Proteomes" id="UP001324287"/>
    </source>
</evidence>
<keyword evidence="2" id="KW-0812">Transmembrane</keyword>
<dbReference type="RefSeq" id="WP_324275206.1">
    <property type="nucleotide sequence ID" value="NZ_CP141261.1"/>
</dbReference>
<organism evidence="3 4">
    <name type="scientific">Blastococcus brunescens</name>
    <dbReference type="NCBI Taxonomy" id="1564165"/>
    <lineage>
        <taxon>Bacteria</taxon>
        <taxon>Bacillati</taxon>
        <taxon>Actinomycetota</taxon>
        <taxon>Actinomycetes</taxon>
        <taxon>Geodermatophilales</taxon>
        <taxon>Geodermatophilaceae</taxon>
        <taxon>Blastococcus</taxon>
    </lineage>
</organism>